<feature type="transmembrane region" description="Helical" evidence="1">
    <location>
        <begin position="7"/>
        <end position="25"/>
    </location>
</feature>
<evidence type="ECO:0000256" key="1">
    <source>
        <dbReference type="SAM" id="Phobius"/>
    </source>
</evidence>
<accession>A0ABW8T946</accession>
<organism evidence="2 3">
    <name type="scientific">Clostridium neuense</name>
    <dbReference type="NCBI Taxonomy" id="1728934"/>
    <lineage>
        <taxon>Bacteria</taxon>
        <taxon>Bacillati</taxon>
        <taxon>Bacillota</taxon>
        <taxon>Clostridia</taxon>
        <taxon>Eubacteriales</taxon>
        <taxon>Clostridiaceae</taxon>
        <taxon>Clostridium</taxon>
    </lineage>
</organism>
<sequence>MKRLRKFILWMTIGILIENGCFLYFNNYFLVKKLYVTSKNVSSSTLNESLIKLPSKANNIKISDDGKYAAYSLGNTICVSKLTTKKVSKIPVNSDEELILFKWMPYKDEIYYLLKTPTAKTSYSIKQYNILKANYSSSTNIQLQDNSYSKSKNNFTIKDLQSSISVANGFIAEIQNPSGVSFLRAVNNSLGTQNIYPYNSSEFSDIINFCPVNIDYCYLYQDLNNSNIYTNVHVYNGFKFGYNNLPKALQNLIVPVAFTANETPQYLKLDNIKNPLLLGSDTLGNLYIGSLNDKSKISSIYTVNLMIDTLNFKKLSLKNAEDEKNILITTNCGIFIVHKNYVINLKNKRKTKYSGKFVQISNNKLFYIYKGSLISCDIS</sequence>
<evidence type="ECO:0000313" key="2">
    <source>
        <dbReference type="EMBL" id="MFL0249028.1"/>
    </source>
</evidence>
<name>A0ABW8T946_9CLOT</name>
<evidence type="ECO:0000313" key="3">
    <source>
        <dbReference type="Proteomes" id="UP001623592"/>
    </source>
</evidence>
<dbReference type="EMBL" id="JBJIAA010000001">
    <property type="protein sequence ID" value="MFL0249028.1"/>
    <property type="molecule type" value="Genomic_DNA"/>
</dbReference>
<gene>
    <name evidence="2" type="ORF">ACJDT4_01220</name>
</gene>
<keyword evidence="1" id="KW-1133">Transmembrane helix</keyword>
<dbReference type="RefSeq" id="WP_406785703.1">
    <property type="nucleotide sequence ID" value="NZ_JBJIAA010000001.1"/>
</dbReference>
<keyword evidence="1" id="KW-0472">Membrane</keyword>
<keyword evidence="1" id="KW-0812">Transmembrane</keyword>
<comment type="caution">
    <text evidence="2">The sequence shown here is derived from an EMBL/GenBank/DDBJ whole genome shotgun (WGS) entry which is preliminary data.</text>
</comment>
<dbReference type="Proteomes" id="UP001623592">
    <property type="component" value="Unassembled WGS sequence"/>
</dbReference>
<reference evidence="2 3" key="1">
    <citation type="submission" date="2024-11" db="EMBL/GenBank/DDBJ databases">
        <authorList>
            <person name="Heng Y.C."/>
            <person name="Lim A.C.H."/>
            <person name="Lee J.K.Y."/>
            <person name="Kittelmann S."/>
        </authorList>
    </citation>
    <scope>NUCLEOTIDE SEQUENCE [LARGE SCALE GENOMIC DNA]</scope>
    <source>
        <strain evidence="2 3">WILCCON 0114</strain>
    </source>
</reference>
<proteinExistence type="predicted"/>
<protein>
    <submittedName>
        <fullName evidence="2">Uncharacterized protein</fullName>
    </submittedName>
</protein>
<keyword evidence="3" id="KW-1185">Reference proteome</keyword>